<feature type="region of interest" description="Disordered" evidence="1">
    <location>
        <begin position="1"/>
        <end position="21"/>
    </location>
</feature>
<dbReference type="EMBL" id="FPHY01000173">
    <property type="protein sequence ID" value="SFV87244.1"/>
    <property type="molecule type" value="Genomic_DNA"/>
</dbReference>
<name>A0A1W1DZT7_9ZZZZ</name>
<keyword evidence="2" id="KW-1133">Transmembrane helix</keyword>
<reference evidence="3" key="1">
    <citation type="submission" date="2016-10" db="EMBL/GenBank/DDBJ databases">
        <authorList>
            <person name="de Groot N.N."/>
        </authorList>
    </citation>
    <scope>NUCLEOTIDE SEQUENCE</scope>
</reference>
<evidence type="ECO:0000313" key="3">
    <source>
        <dbReference type="EMBL" id="SFV87244.1"/>
    </source>
</evidence>
<accession>A0A1W1DZT7</accession>
<evidence type="ECO:0000256" key="2">
    <source>
        <dbReference type="SAM" id="Phobius"/>
    </source>
</evidence>
<organism evidence="3">
    <name type="scientific">hydrothermal vent metagenome</name>
    <dbReference type="NCBI Taxonomy" id="652676"/>
    <lineage>
        <taxon>unclassified sequences</taxon>
        <taxon>metagenomes</taxon>
        <taxon>ecological metagenomes</taxon>
    </lineage>
</organism>
<proteinExistence type="predicted"/>
<feature type="transmembrane region" description="Helical" evidence="2">
    <location>
        <begin position="34"/>
        <end position="54"/>
    </location>
</feature>
<sequence length="55" mass="5821">MGANALQGPHHGAQKSTKTAGDALTTSASKESSVTTLILSLIFYFGLFFILDCCR</sequence>
<gene>
    <name evidence="3" type="ORF">MNB_SUP05-SYMBIONT-4-588</name>
</gene>
<keyword evidence="2" id="KW-0812">Transmembrane</keyword>
<keyword evidence="2" id="KW-0472">Membrane</keyword>
<evidence type="ECO:0000256" key="1">
    <source>
        <dbReference type="SAM" id="MobiDB-lite"/>
    </source>
</evidence>
<protein>
    <submittedName>
        <fullName evidence="3">Uncharacterized protein</fullName>
    </submittedName>
</protein>
<dbReference type="AlphaFoldDB" id="A0A1W1DZT7"/>